<protein>
    <submittedName>
        <fullName evidence="1">Uncharacterized protein</fullName>
    </submittedName>
</protein>
<reference evidence="1" key="1">
    <citation type="submission" date="2018-10" db="EMBL/GenBank/DDBJ databases">
        <authorList>
            <person name="Gruber-Vodicka H."/>
            <person name="Jaeckle O."/>
        </authorList>
    </citation>
    <scope>NUCLEOTIDE SEQUENCE</scope>
</reference>
<gene>
    <name evidence="1" type="ORF">RIEGSTA812A_PEG_1019</name>
</gene>
<sequence>MAAPVAEEQSSCIISDVFVDVTGSSPAEAQQRAFAKAEAKAARQLLERLTIPADHALLPTQISSRIIHGLVRDIAIEAEKTTPMRYAARFSVHFRPEAVQTYLRVLGVSYIEPPTRPVLIIPLFQESTSVIPYVLSRDNLWWQSWKKQTHINRLIPTIIVPSSHTMEQTIPEQAIMVDAVAWKAMARHWHTIEHAVVLQAIVIHAGKNQRLNIVGIRSFHPEDMTPLLIERIIGTTDESLENVLDRAVWTVLNHLETDWRQQHTIWVAARREQEQVLTVVLTVASQADWFLVRRGLGGIPMIIRAELQALTRVQLQLTLWYVGEEVRLAAALAQHGLKLGGRGSVRRLWRTVALPVD</sequence>
<evidence type="ECO:0000313" key="1">
    <source>
        <dbReference type="EMBL" id="VBB69546.1"/>
    </source>
</evidence>
<proteinExistence type="predicted"/>
<organism evidence="1">
    <name type="scientific">invertebrate metagenome</name>
    <dbReference type="NCBI Taxonomy" id="1711999"/>
    <lineage>
        <taxon>unclassified sequences</taxon>
        <taxon>metagenomes</taxon>
        <taxon>organismal metagenomes</taxon>
    </lineage>
</organism>
<accession>A0A484H632</accession>
<dbReference type="AlphaFoldDB" id="A0A484H632"/>
<dbReference type="EMBL" id="LR026963">
    <property type="protein sequence ID" value="VBB69546.1"/>
    <property type="molecule type" value="Genomic_DNA"/>
</dbReference>
<name>A0A484H632_9ZZZZ</name>